<keyword evidence="2" id="KW-0614">Plasmid</keyword>
<evidence type="ECO:0000313" key="3">
    <source>
        <dbReference type="Proteomes" id="UP001212821"/>
    </source>
</evidence>
<dbReference type="EMBL" id="CP115453">
    <property type="protein sequence ID" value="WBP92201.1"/>
    <property type="molecule type" value="Genomic_DNA"/>
</dbReference>
<keyword evidence="3" id="KW-1185">Reference proteome</keyword>
<gene>
    <name evidence="2" type="ORF">O1G21_41065</name>
</gene>
<dbReference type="Pfam" id="PF21897">
    <property type="entry name" value="DUF6919"/>
    <property type="match status" value="1"/>
</dbReference>
<accession>A0ABY7QI78</accession>
<proteinExistence type="predicted"/>
<protein>
    <recommendedName>
        <fullName evidence="1">DUF6919 domain-containing protein</fullName>
    </recommendedName>
</protein>
<dbReference type="Proteomes" id="UP001212821">
    <property type="component" value="Plasmid punmamed4"/>
</dbReference>
<feature type="domain" description="DUF6919" evidence="1">
    <location>
        <begin position="5"/>
        <end position="190"/>
    </location>
</feature>
<reference evidence="2 3" key="1">
    <citation type="submission" date="2022-12" db="EMBL/GenBank/DDBJ databases">
        <title>HUAS 3-15.</title>
        <authorList>
            <person name="Mo P."/>
        </authorList>
    </citation>
    <scope>NUCLEOTIDE SEQUENCE [LARGE SCALE GENOMIC DNA]</scope>
    <source>
        <strain evidence="2 3">HUAS 3-15</strain>
        <plasmid evidence="2 3">punmamed4</plasmid>
    </source>
</reference>
<geneLocation type="plasmid" evidence="2 3">
    <name>punmamed4</name>
</geneLocation>
<sequence length="313" mass="34262">MPFRDRRRWRAARTAADLGELTAQWLEGSLSYHPAVGRTGPDTETTGNPQLLAALLLANRSGYITQFSQPGDYDLGADGVWSQIATVSGFVTDPDVLNRLRGAAGEWGLQIREYRSTYLGPLPEPIVVTDRPGSLHTLAGRALTGREVRRTWHGASRTAVRAMERAWQVTLAEAGYSSGGLLWRALTDALGEPAACEQWACTPYEPCREDGCWLTTHGAETLCRACAYGNPGFDAPDDYDDQDHDFEDFSGEPEESECDLCGAPFYGSRRYCTEACEEADAPEPGHPADIGAETDVEHFTVLAEDPWTTAPRT</sequence>
<evidence type="ECO:0000259" key="1">
    <source>
        <dbReference type="Pfam" id="PF21897"/>
    </source>
</evidence>
<dbReference type="InterPro" id="IPR054212">
    <property type="entry name" value="DUF6919"/>
</dbReference>
<dbReference type="RefSeq" id="WP_270151948.1">
    <property type="nucleotide sequence ID" value="NZ_CP115453.1"/>
</dbReference>
<organism evidence="2 3">
    <name type="scientific">Kitasatospora cathayae</name>
    <dbReference type="NCBI Taxonomy" id="3004092"/>
    <lineage>
        <taxon>Bacteria</taxon>
        <taxon>Bacillati</taxon>
        <taxon>Actinomycetota</taxon>
        <taxon>Actinomycetes</taxon>
        <taxon>Kitasatosporales</taxon>
        <taxon>Streptomycetaceae</taxon>
        <taxon>Kitasatospora</taxon>
    </lineage>
</organism>
<evidence type="ECO:0000313" key="2">
    <source>
        <dbReference type="EMBL" id="WBP92201.1"/>
    </source>
</evidence>
<name>A0ABY7QI78_9ACTN</name>